<feature type="compositionally biased region" description="Low complexity" evidence="1">
    <location>
        <begin position="14"/>
        <end position="24"/>
    </location>
</feature>
<organism evidence="2 3">
    <name type="scientific">Nepenthes gracilis</name>
    <name type="common">Slender pitcher plant</name>
    <dbReference type="NCBI Taxonomy" id="150966"/>
    <lineage>
        <taxon>Eukaryota</taxon>
        <taxon>Viridiplantae</taxon>
        <taxon>Streptophyta</taxon>
        <taxon>Embryophyta</taxon>
        <taxon>Tracheophyta</taxon>
        <taxon>Spermatophyta</taxon>
        <taxon>Magnoliopsida</taxon>
        <taxon>eudicotyledons</taxon>
        <taxon>Gunneridae</taxon>
        <taxon>Pentapetalae</taxon>
        <taxon>Caryophyllales</taxon>
        <taxon>Nepenthaceae</taxon>
        <taxon>Nepenthes</taxon>
    </lineage>
</organism>
<proteinExistence type="predicted"/>
<evidence type="ECO:0000256" key="1">
    <source>
        <dbReference type="SAM" id="MobiDB-lite"/>
    </source>
</evidence>
<reference evidence="2" key="1">
    <citation type="submission" date="2023-05" db="EMBL/GenBank/DDBJ databases">
        <title>Nepenthes gracilis genome sequencing.</title>
        <authorList>
            <person name="Fukushima K."/>
        </authorList>
    </citation>
    <scope>NUCLEOTIDE SEQUENCE</scope>
    <source>
        <strain evidence="2">SING2019-196</strain>
    </source>
</reference>
<sequence length="104" mass="11370">MPVYNLSHLTKKTSSASSSAEAGAMPGQEALPSKTVESNFDRVLVILGEIRLKCDRRTYADLGGDDERSERRVDYFPGRLSCMPCFSTPSGFSIVHPTPHSGLH</sequence>
<accession>A0AAD3SQB4</accession>
<evidence type="ECO:0000313" key="2">
    <source>
        <dbReference type="EMBL" id="GMH14496.1"/>
    </source>
</evidence>
<gene>
    <name evidence="2" type="ORF">Nepgr_016337</name>
</gene>
<dbReference type="AlphaFoldDB" id="A0AAD3SQB4"/>
<comment type="caution">
    <text evidence="2">The sequence shown here is derived from an EMBL/GenBank/DDBJ whole genome shotgun (WGS) entry which is preliminary data.</text>
</comment>
<feature type="region of interest" description="Disordered" evidence="1">
    <location>
        <begin position="1"/>
        <end position="33"/>
    </location>
</feature>
<keyword evidence="3" id="KW-1185">Reference proteome</keyword>
<name>A0AAD3SQB4_NEPGR</name>
<dbReference type="EMBL" id="BSYO01000014">
    <property type="protein sequence ID" value="GMH14496.1"/>
    <property type="molecule type" value="Genomic_DNA"/>
</dbReference>
<evidence type="ECO:0000313" key="3">
    <source>
        <dbReference type="Proteomes" id="UP001279734"/>
    </source>
</evidence>
<protein>
    <submittedName>
        <fullName evidence="2">Uncharacterized protein</fullName>
    </submittedName>
</protein>
<dbReference type="Proteomes" id="UP001279734">
    <property type="component" value="Unassembled WGS sequence"/>
</dbReference>